<dbReference type="NCBIfam" id="TIGR00585">
    <property type="entry name" value="mutl"/>
    <property type="match status" value="1"/>
</dbReference>
<evidence type="ECO:0000256" key="2">
    <source>
        <dbReference type="ARBA" id="ARBA00022763"/>
    </source>
</evidence>
<comment type="similarity">
    <text evidence="1">Belongs to the DNA mismatch repair MutL/HexB family.</text>
</comment>
<feature type="domain" description="HMG box" evidence="4">
    <location>
        <begin position="858"/>
        <end position="926"/>
    </location>
</feature>
<dbReference type="SMART" id="SM00398">
    <property type="entry name" value="HMG"/>
    <property type="match status" value="1"/>
</dbReference>
<dbReference type="GO" id="GO:0005524">
    <property type="term" value="F:ATP binding"/>
    <property type="evidence" value="ECO:0007669"/>
    <property type="project" value="InterPro"/>
</dbReference>
<dbReference type="EMBL" id="OE839530">
    <property type="protein sequence ID" value="CAD7587609.1"/>
    <property type="molecule type" value="Genomic_DNA"/>
</dbReference>
<evidence type="ECO:0000256" key="3">
    <source>
        <dbReference type="PROSITE-ProRule" id="PRU00267"/>
    </source>
</evidence>
<dbReference type="Pfam" id="PF13589">
    <property type="entry name" value="HATPase_c_3"/>
    <property type="match status" value="1"/>
</dbReference>
<keyword evidence="3" id="KW-0238">DNA-binding</keyword>
<dbReference type="AlphaFoldDB" id="A0A7R9JQT8"/>
<dbReference type="InterPro" id="IPR014762">
    <property type="entry name" value="DNA_mismatch_repair_CS"/>
</dbReference>
<dbReference type="PROSITE" id="PS00058">
    <property type="entry name" value="DNA_MISMATCH_REPAIR_1"/>
    <property type="match status" value="1"/>
</dbReference>
<dbReference type="InterPro" id="IPR014721">
    <property type="entry name" value="Ribsml_uS5_D2-typ_fold_subgr"/>
</dbReference>
<accession>A0A7R9JQT8</accession>
<dbReference type="SUPFAM" id="SSF54211">
    <property type="entry name" value="Ribosomal protein S5 domain 2-like"/>
    <property type="match status" value="1"/>
</dbReference>
<dbReference type="GO" id="GO:0016887">
    <property type="term" value="F:ATP hydrolysis activity"/>
    <property type="evidence" value="ECO:0007669"/>
    <property type="project" value="InterPro"/>
</dbReference>
<reference evidence="5" key="1">
    <citation type="submission" date="2020-11" db="EMBL/GenBank/DDBJ databases">
        <authorList>
            <person name="Tran Van P."/>
        </authorList>
    </citation>
    <scope>NUCLEOTIDE SEQUENCE</scope>
</reference>
<evidence type="ECO:0000313" key="5">
    <source>
        <dbReference type="EMBL" id="CAD7587609.1"/>
    </source>
</evidence>
<keyword evidence="2" id="KW-0227">DNA damage</keyword>
<dbReference type="PANTHER" id="PTHR10073:SF54">
    <property type="entry name" value="PMS1 PROTEIN HOMOLOG 1"/>
    <property type="match status" value="1"/>
</dbReference>
<dbReference type="GO" id="GO:0140664">
    <property type="term" value="F:ATP-dependent DNA damage sensor activity"/>
    <property type="evidence" value="ECO:0007669"/>
    <property type="project" value="InterPro"/>
</dbReference>
<organism evidence="5">
    <name type="scientific">Timema genevievae</name>
    <name type="common">Walking stick</name>
    <dbReference type="NCBI Taxonomy" id="629358"/>
    <lineage>
        <taxon>Eukaryota</taxon>
        <taxon>Metazoa</taxon>
        <taxon>Ecdysozoa</taxon>
        <taxon>Arthropoda</taxon>
        <taxon>Hexapoda</taxon>
        <taxon>Insecta</taxon>
        <taxon>Pterygota</taxon>
        <taxon>Neoptera</taxon>
        <taxon>Polyneoptera</taxon>
        <taxon>Phasmatodea</taxon>
        <taxon>Timematodea</taxon>
        <taxon>Timematoidea</taxon>
        <taxon>Timematidae</taxon>
        <taxon>Timema</taxon>
    </lineage>
</organism>
<dbReference type="Gene3D" id="3.30.565.10">
    <property type="entry name" value="Histidine kinase-like ATPase, C-terminal domain"/>
    <property type="match status" value="1"/>
</dbReference>
<dbReference type="CDD" id="cd16926">
    <property type="entry name" value="HATPase_MutL-MLH-PMS-like"/>
    <property type="match status" value="1"/>
</dbReference>
<dbReference type="FunFam" id="3.30.565.10:FF:000017">
    <property type="entry name" value="PMS1 homolog 1, mismatch repair system component"/>
    <property type="match status" value="1"/>
</dbReference>
<dbReference type="PROSITE" id="PS50118">
    <property type="entry name" value="HMG_BOX_2"/>
    <property type="match status" value="1"/>
</dbReference>
<proteinExistence type="inferred from homology"/>
<dbReference type="SUPFAM" id="SSF55874">
    <property type="entry name" value="ATPase domain of HSP90 chaperone/DNA topoisomerase II/histidine kinase"/>
    <property type="match status" value="1"/>
</dbReference>
<dbReference type="CDD" id="cd00782">
    <property type="entry name" value="MutL_Trans"/>
    <property type="match status" value="1"/>
</dbReference>
<dbReference type="InterPro" id="IPR020568">
    <property type="entry name" value="Ribosomal_Su5_D2-typ_SF"/>
</dbReference>
<dbReference type="Pfam" id="PF01119">
    <property type="entry name" value="DNA_mis_repair"/>
    <property type="match status" value="1"/>
</dbReference>
<dbReference type="InterPro" id="IPR036910">
    <property type="entry name" value="HMG_box_dom_sf"/>
</dbReference>
<keyword evidence="3" id="KW-0539">Nucleus</keyword>
<dbReference type="InterPro" id="IPR009071">
    <property type="entry name" value="HMG_box_dom"/>
</dbReference>
<dbReference type="GO" id="GO:0030983">
    <property type="term" value="F:mismatched DNA binding"/>
    <property type="evidence" value="ECO:0007669"/>
    <property type="project" value="InterPro"/>
</dbReference>
<dbReference type="SUPFAM" id="SSF47095">
    <property type="entry name" value="HMG-box"/>
    <property type="match status" value="1"/>
</dbReference>
<dbReference type="InterPro" id="IPR013507">
    <property type="entry name" value="DNA_mismatch_S5_2-like"/>
</dbReference>
<feature type="DNA-binding region" description="HMG box" evidence="3">
    <location>
        <begin position="858"/>
        <end position="926"/>
    </location>
</feature>
<evidence type="ECO:0000259" key="4">
    <source>
        <dbReference type="PROSITE" id="PS50118"/>
    </source>
</evidence>
<protein>
    <recommendedName>
        <fullName evidence="4">HMG box domain-containing protein</fullName>
    </recommendedName>
</protein>
<dbReference type="GO" id="GO:0032389">
    <property type="term" value="C:MutLalpha complex"/>
    <property type="evidence" value="ECO:0007669"/>
    <property type="project" value="TreeGrafter"/>
</dbReference>
<name>A0A7R9JQT8_TIMGE</name>
<dbReference type="InterPro" id="IPR002099">
    <property type="entry name" value="MutL/Mlh/PMS"/>
</dbReference>
<gene>
    <name evidence="5" type="ORF">TGEB3V08_LOCUS1784</name>
</gene>
<sequence>MPLHRLEENTSSLITSSQIITSVSSVVKELVENALDAGSNNIEVKLEDNGLSRIEVKDDGIGINKLDVPHMCLSSYTSKIRDFSDLEHLEFYGFRGEALNALCRVAEVTVTTKTDEDDYAMAYTMNKNGQVAFMKPSHLGKGTIVTANHLFLNIPVRRKQLHIPRRASEELRKVEVVVKSLAVIHPGLRVSLAHEKCLIWQKSAVTTLKQSLLQALGHHALAKLEEHSLIHKNFPSAADDAHPVRAYRRLLFSWARRGMKHEASLVSLMLIVPGCVSGVEPYRDEVNWGQSVKAVRSLPAPGRTTIWSSCDVAKSILRPYQMMMMMPKRNLGVMVDICQPNVDCMMIFVNRRPVRHKKLEKLVVKHVSKYYGAQYPQHRYPTCLLSIETSPAELDINVEPNKTRVLLQNEDDLLSKLEEFLSSNYKTEEEGIPYTKNTLTSQKPKETAHSNNLQNQDIRASKKLKLDPEAAVTKLTSCKASTDTVALQLPDTQIVTDEDGEDIKRRQKLREELKAVHKKHLATAEERERKRTDFGEAPANLDEFIKSYTEHWTQEKQFQACTRLTKIGRDPTNYHNVADRCVPGSDADLVQTGCEGEGAMLNNTNAHVGRQNQCTGALNNNNNNNTNFVTETSVLNRVQDVGSIMNISSSDMKNENEQQSMGHLEKSVFNTSENIVRETSPSNQPNISLLFEVNDINMSSTQNEVENTLTESLNKMETITRHQQGIMFPNEDLEKKYTLEGLLNDTEEESLVPMSDETSSVSDVNLFASQSTEKCSSEGGMDNIEIGGIMEDLNSRDKPSPISQSLWEAADLAMDNWSRGNVVTKTGQTVQGSYVLLPGGKNGTNLNTSVQSASSQMGRKEQSAFTKFSREMRPKILEENPGIAFTKVSVILVGRWRSMSAEQKAHYELLAAQEAEQKQKHRPNTTMVLVNKVGKKNCHREVKIGVQDLWHKMSERKRSGDKVPQRRQVEVTVSLGNIKQRLLKSYPHRGVQGVSLIGQLHPSQSWLYTKDNEVGLLRHWGLQERVLYHKMMSNHCVPLKTLNEKVIITERSLRADLWNLLLTLERKDEPAGNCVTISSPCIAMNGFRIEVKKSPEFVTFLLTAVASITRYYSLPELSEVLELIRTHGDQLDKLPLCRSLKVASYFRSEAVRLTHQSPDIMDKDILVDLLAVWETDLHSQGSTCVHDKPIFAPIYHLEDSDSLSSTGE</sequence>
<dbReference type="Pfam" id="PF00505">
    <property type="entry name" value="HMG_box"/>
    <property type="match status" value="1"/>
</dbReference>
<dbReference type="CDD" id="cd00084">
    <property type="entry name" value="HMG-box_SF"/>
    <property type="match status" value="1"/>
</dbReference>
<dbReference type="GO" id="GO:0006298">
    <property type="term" value="P:mismatch repair"/>
    <property type="evidence" value="ECO:0007669"/>
    <property type="project" value="InterPro"/>
</dbReference>
<evidence type="ECO:0000256" key="1">
    <source>
        <dbReference type="ARBA" id="ARBA00006082"/>
    </source>
</evidence>
<dbReference type="Gene3D" id="1.10.30.10">
    <property type="entry name" value="High mobility group box domain"/>
    <property type="match status" value="1"/>
</dbReference>
<dbReference type="PANTHER" id="PTHR10073">
    <property type="entry name" value="DNA MISMATCH REPAIR PROTEIN MLH, PMS, MUTL"/>
    <property type="match status" value="1"/>
</dbReference>
<dbReference type="InterPro" id="IPR038973">
    <property type="entry name" value="MutL/Mlh/Pms-like"/>
</dbReference>
<dbReference type="InterPro" id="IPR036890">
    <property type="entry name" value="HATPase_C_sf"/>
</dbReference>
<dbReference type="SMART" id="SM01340">
    <property type="entry name" value="DNA_mis_repair"/>
    <property type="match status" value="1"/>
</dbReference>
<dbReference type="Gene3D" id="3.30.230.10">
    <property type="match status" value="1"/>
</dbReference>